<protein>
    <submittedName>
        <fullName evidence="2">Uncharacterized protein</fullName>
    </submittedName>
</protein>
<feature type="transmembrane region" description="Helical" evidence="1">
    <location>
        <begin position="81"/>
        <end position="107"/>
    </location>
</feature>
<keyword evidence="1" id="KW-0472">Membrane</keyword>
<evidence type="ECO:0000256" key="1">
    <source>
        <dbReference type="SAM" id="Phobius"/>
    </source>
</evidence>
<keyword evidence="3" id="KW-1185">Reference proteome</keyword>
<gene>
    <name evidence="2" type="ORF">H3V53_36020</name>
</gene>
<feature type="transmembrane region" description="Helical" evidence="1">
    <location>
        <begin position="39"/>
        <end position="60"/>
    </location>
</feature>
<dbReference type="Proteomes" id="UP001386437">
    <property type="component" value="Unassembled WGS sequence"/>
</dbReference>
<accession>A0ABU8J3M7</accession>
<organism evidence="2 3">
    <name type="scientific">Paraburkholderia bengalensis</name>
    <dbReference type="NCBI Taxonomy" id="2747562"/>
    <lineage>
        <taxon>Bacteria</taxon>
        <taxon>Pseudomonadati</taxon>
        <taxon>Pseudomonadota</taxon>
        <taxon>Betaproteobacteria</taxon>
        <taxon>Burkholderiales</taxon>
        <taxon>Burkholderiaceae</taxon>
        <taxon>Paraburkholderia</taxon>
    </lineage>
</organism>
<sequence length="116" mass="12550">MNPSFATWAGLLAAPLVVLAAQSVNYALVHVACAQRNTVALGIVSAVAFVFSVAVAWLAYRRWRHMLQFVEAGVSANGDPAARATFFPLMAMLVAALSALIQLMMWFPQWLLSPCL</sequence>
<reference evidence="2 3" key="1">
    <citation type="journal article" date="2022" name="Arch. Microbiol.">
        <title>Paraburkholderia bengalensis sp. nov. isolated from roots of Oryza sativa, IR64.</title>
        <authorList>
            <person name="Nag P."/>
            <person name="Mondal N."/>
            <person name="Sarkar J."/>
            <person name="Das S."/>
        </authorList>
    </citation>
    <scope>NUCLEOTIDE SEQUENCE [LARGE SCALE GENOMIC DNA]</scope>
    <source>
        <strain evidence="2 3">IR64_4_BI</strain>
    </source>
</reference>
<comment type="caution">
    <text evidence="2">The sequence shown here is derived from an EMBL/GenBank/DDBJ whole genome shotgun (WGS) entry which is preliminary data.</text>
</comment>
<proteinExistence type="predicted"/>
<keyword evidence="1" id="KW-0812">Transmembrane</keyword>
<dbReference type="EMBL" id="JACFYJ010000106">
    <property type="protein sequence ID" value="MEI6002341.1"/>
    <property type="molecule type" value="Genomic_DNA"/>
</dbReference>
<dbReference type="RefSeq" id="WP_336601978.1">
    <property type="nucleotide sequence ID" value="NZ_JACFYJ010000106.1"/>
</dbReference>
<name>A0ABU8J3M7_9BURK</name>
<evidence type="ECO:0000313" key="2">
    <source>
        <dbReference type="EMBL" id="MEI6002341.1"/>
    </source>
</evidence>
<evidence type="ECO:0000313" key="3">
    <source>
        <dbReference type="Proteomes" id="UP001386437"/>
    </source>
</evidence>
<keyword evidence="1" id="KW-1133">Transmembrane helix</keyword>